<comment type="caution">
    <text evidence="1">The sequence shown here is derived from an EMBL/GenBank/DDBJ whole genome shotgun (WGS) entry which is preliminary data.</text>
</comment>
<dbReference type="EMBL" id="CAJEWN010004206">
    <property type="protein sequence ID" value="CAD2209461.1"/>
    <property type="molecule type" value="Genomic_DNA"/>
</dbReference>
<name>A0A6V7YD77_MELEN</name>
<dbReference type="Proteomes" id="UP000580250">
    <property type="component" value="Unassembled WGS sequence"/>
</dbReference>
<evidence type="ECO:0000313" key="1">
    <source>
        <dbReference type="EMBL" id="CAD2209461.1"/>
    </source>
</evidence>
<sequence>MNNEKQQNQCNGKTCMSDFRRSSYISPSTYYSQLRNAIGYGRDEDVNMRHEGLWTVNFKNSENF</sequence>
<reference evidence="1 2" key="1">
    <citation type="submission" date="2020-08" db="EMBL/GenBank/DDBJ databases">
        <authorList>
            <person name="Koutsovoulos G."/>
            <person name="Danchin GJ E."/>
        </authorList>
    </citation>
    <scope>NUCLEOTIDE SEQUENCE [LARGE SCALE GENOMIC DNA]</scope>
</reference>
<dbReference type="AlphaFoldDB" id="A0A6V7YD77"/>
<gene>
    <name evidence="1" type="ORF">MENT_LOCUS63624</name>
</gene>
<organism evidence="1 2">
    <name type="scientific">Meloidogyne enterolobii</name>
    <name type="common">Root-knot nematode worm</name>
    <name type="synonym">Meloidogyne mayaguensis</name>
    <dbReference type="NCBI Taxonomy" id="390850"/>
    <lineage>
        <taxon>Eukaryota</taxon>
        <taxon>Metazoa</taxon>
        <taxon>Ecdysozoa</taxon>
        <taxon>Nematoda</taxon>
        <taxon>Chromadorea</taxon>
        <taxon>Rhabditida</taxon>
        <taxon>Tylenchina</taxon>
        <taxon>Tylenchomorpha</taxon>
        <taxon>Tylenchoidea</taxon>
        <taxon>Meloidogynidae</taxon>
        <taxon>Meloidogyninae</taxon>
        <taxon>Meloidogyne</taxon>
    </lineage>
</organism>
<protein>
    <submittedName>
        <fullName evidence="1">Uncharacterized protein</fullName>
    </submittedName>
</protein>
<evidence type="ECO:0000313" key="2">
    <source>
        <dbReference type="Proteomes" id="UP000580250"/>
    </source>
</evidence>
<proteinExistence type="predicted"/>
<accession>A0A6V7YD77</accession>